<name>A0AAD6SXZ3_9AGAR</name>
<keyword evidence="2" id="KW-0732">Signal</keyword>
<sequence length="261" mass="25770">MTFASLAVFAALLAVPAQALETCLQMGNVSLSWGTTVQTNATAKPIGWSTSASAPNDASGHGLLAVRSTVSPTLWGTFACTEAPVGGKPGGVVNPRGNGGTTSGPTGGGGGGGNAGGNPTGGGGGGAAGTSTSGLVNFFGPIADITTNLCLTVNFDDLNNMTITRAGCIQTLTIVPHPTQAWQWSVFEDQGVIIPNLLSSLVFIGTQSISALATNVSTNYVPTLVGTGVGAYVALKQDPGALDPALAVTQPGLLVGFTPAA</sequence>
<gene>
    <name evidence="3" type="ORF">C8F04DRAFT_1347158</name>
</gene>
<evidence type="ECO:0000256" key="2">
    <source>
        <dbReference type="SAM" id="SignalP"/>
    </source>
</evidence>
<feature type="chain" id="PRO_5042238162" evidence="2">
    <location>
        <begin position="20"/>
        <end position="261"/>
    </location>
</feature>
<feature type="compositionally biased region" description="Gly residues" evidence="1">
    <location>
        <begin position="97"/>
        <end position="127"/>
    </location>
</feature>
<dbReference type="AlphaFoldDB" id="A0AAD6SXZ3"/>
<dbReference type="EMBL" id="JARJCM010000054">
    <property type="protein sequence ID" value="KAJ7034900.1"/>
    <property type="molecule type" value="Genomic_DNA"/>
</dbReference>
<dbReference type="Proteomes" id="UP001218188">
    <property type="component" value="Unassembled WGS sequence"/>
</dbReference>
<evidence type="ECO:0000313" key="4">
    <source>
        <dbReference type="Proteomes" id="UP001218188"/>
    </source>
</evidence>
<evidence type="ECO:0000313" key="3">
    <source>
        <dbReference type="EMBL" id="KAJ7034900.1"/>
    </source>
</evidence>
<reference evidence="3" key="1">
    <citation type="submission" date="2023-03" db="EMBL/GenBank/DDBJ databases">
        <title>Massive genome expansion in bonnet fungi (Mycena s.s.) driven by repeated elements and novel gene families across ecological guilds.</title>
        <authorList>
            <consortium name="Lawrence Berkeley National Laboratory"/>
            <person name="Harder C.B."/>
            <person name="Miyauchi S."/>
            <person name="Viragh M."/>
            <person name="Kuo A."/>
            <person name="Thoen E."/>
            <person name="Andreopoulos B."/>
            <person name="Lu D."/>
            <person name="Skrede I."/>
            <person name="Drula E."/>
            <person name="Henrissat B."/>
            <person name="Morin E."/>
            <person name="Kohler A."/>
            <person name="Barry K."/>
            <person name="LaButti K."/>
            <person name="Morin E."/>
            <person name="Salamov A."/>
            <person name="Lipzen A."/>
            <person name="Mereny Z."/>
            <person name="Hegedus B."/>
            <person name="Baldrian P."/>
            <person name="Stursova M."/>
            <person name="Weitz H."/>
            <person name="Taylor A."/>
            <person name="Grigoriev I.V."/>
            <person name="Nagy L.G."/>
            <person name="Martin F."/>
            <person name="Kauserud H."/>
        </authorList>
    </citation>
    <scope>NUCLEOTIDE SEQUENCE</scope>
    <source>
        <strain evidence="3">CBHHK200</strain>
    </source>
</reference>
<feature type="signal peptide" evidence="2">
    <location>
        <begin position="1"/>
        <end position="19"/>
    </location>
</feature>
<proteinExistence type="predicted"/>
<protein>
    <submittedName>
        <fullName evidence="3">Uncharacterized protein</fullName>
    </submittedName>
</protein>
<evidence type="ECO:0000256" key="1">
    <source>
        <dbReference type="SAM" id="MobiDB-lite"/>
    </source>
</evidence>
<keyword evidence="4" id="KW-1185">Reference proteome</keyword>
<organism evidence="3 4">
    <name type="scientific">Mycena alexandri</name>
    <dbReference type="NCBI Taxonomy" id="1745969"/>
    <lineage>
        <taxon>Eukaryota</taxon>
        <taxon>Fungi</taxon>
        <taxon>Dikarya</taxon>
        <taxon>Basidiomycota</taxon>
        <taxon>Agaricomycotina</taxon>
        <taxon>Agaricomycetes</taxon>
        <taxon>Agaricomycetidae</taxon>
        <taxon>Agaricales</taxon>
        <taxon>Marasmiineae</taxon>
        <taxon>Mycenaceae</taxon>
        <taxon>Mycena</taxon>
    </lineage>
</organism>
<feature type="region of interest" description="Disordered" evidence="1">
    <location>
        <begin position="86"/>
        <end position="127"/>
    </location>
</feature>
<accession>A0AAD6SXZ3</accession>
<comment type="caution">
    <text evidence="3">The sequence shown here is derived from an EMBL/GenBank/DDBJ whole genome shotgun (WGS) entry which is preliminary data.</text>
</comment>